<dbReference type="GO" id="GO:0000145">
    <property type="term" value="C:exocyst"/>
    <property type="evidence" value="ECO:0007669"/>
    <property type="project" value="InterPro"/>
</dbReference>
<evidence type="ECO:0000256" key="3">
    <source>
        <dbReference type="ARBA" id="ARBA00022483"/>
    </source>
</evidence>
<dbReference type="OrthoDB" id="190098at2759"/>
<evidence type="ECO:0000313" key="5">
    <source>
        <dbReference type="EMBL" id="KAJ5068986.1"/>
    </source>
</evidence>
<sequence length="784" mass="91945">MSKEKAKKEAKNRIGVEIAHPTDLRKIHELKEQTEKVKAEIDSKLQAMMQSQINSAQKGADLLQVSDKTVKSIHEHFKSIKNLSNQNQGLIPNYSEIRILSMVGRNMRNTLIQLRKLFLIRDEVRKIEAHLNNERLLFENYEKIRELMILRLDCLNEIQKEEKNENQNAIDFINDTEKDSNMLFFWFNEIQKLCDAFFNQIWKIAENILQLSRENPMLIKTSVMILEIEDSMENKILEIKSFREEFIHKIQERIYARFEQEFGDIESIGESLEKILDLLEELDDFKDYVEPLLPKKYNIVFECSVAYHLKVFEKFHIFSSRPDIEIEEILTLVSWIKTYNKFLLRFGIRQTKPKLIERLGDLTDRFHHHMQSKMKSWFLNILSVDRELNDIEDNPIYSTPTPLDLFKTISQQMQTALDELPFGYLCAVVNDSYNCVEYTNTWKQELLGLLDPEYAARVINSDDEEKFPIERIEAIRVSPNSVAGMSYLDPEIVADGFHEISMISTSKIAKIILMDLQSAFDLFFSDHWFSQADNQVMLLVIGTLEDYFEDLYNHIWEFSLKKICNFLLEEISVWYIFRMATGNKNLSPATRDLILSDLDLIREFFLKYVRQSSLDSYMQPLVNVTAFATCLKEQIKVNLESIMSSSVDFSIEIADSILSRRVDLEKKFVKDFVVETKGNLNKMSALNDEFLLIQKPNDSYSNFNSNLPNQVVDSNRSGNQKKKNDSNSNANKQITQVSIVLTELDLEKKKEELEKKRRELIRKFDPLQIFAKVHEKLINFLEEK</sequence>
<name>A0A9Q0LA90_ANAIG</name>
<dbReference type="PANTHER" id="PTHR21292:SF1">
    <property type="entry name" value="EXOCYST COMPLEX COMPONENT 3"/>
    <property type="match status" value="1"/>
</dbReference>
<dbReference type="InterPro" id="IPR010326">
    <property type="entry name" value="EXOC3/Sec6"/>
</dbReference>
<accession>A0A9Q0LA90</accession>
<keyword evidence="2" id="KW-0813">Transport</keyword>
<evidence type="ECO:0000256" key="4">
    <source>
        <dbReference type="SAM" id="MobiDB-lite"/>
    </source>
</evidence>
<dbReference type="Pfam" id="PF06046">
    <property type="entry name" value="Sec6"/>
    <property type="match status" value="2"/>
</dbReference>
<organism evidence="5 6">
    <name type="scientific">Anaeramoeba ignava</name>
    <name type="common">Anaerobic marine amoeba</name>
    <dbReference type="NCBI Taxonomy" id="1746090"/>
    <lineage>
        <taxon>Eukaryota</taxon>
        <taxon>Metamonada</taxon>
        <taxon>Anaeramoebidae</taxon>
        <taxon>Anaeramoeba</taxon>
    </lineage>
</organism>
<evidence type="ECO:0000313" key="6">
    <source>
        <dbReference type="Proteomes" id="UP001149090"/>
    </source>
</evidence>
<gene>
    <name evidence="5" type="ORF">M0811_12023</name>
</gene>
<proteinExistence type="inferred from homology"/>
<dbReference type="GO" id="GO:0006887">
    <property type="term" value="P:exocytosis"/>
    <property type="evidence" value="ECO:0007669"/>
    <property type="project" value="UniProtKB-KW"/>
</dbReference>
<dbReference type="GO" id="GO:0000149">
    <property type="term" value="F:SNARE binding"/>
    <property type="evidence" value="ECO:0007669"/>
    <property type="project" value="TreeGrafter"/>
</dbReference>
<reference evidence="5" key="1">
    <citation type="submission" date="2022-10" db="EMBL/GenBank/DDBJ databases">
        <title>Novel sulphate-reducing endosymbionts in the free-living metamonad Anaeramoeba.</title>
        <authorList>
            <person name="Jerlstrom-Hultqvist J."/>
            <person name="Cepicka I."/>
            <person name="Gallot-Lavallee L."/>
            <person name="Salas-Leiva D."/>
            <person name="Curtis B.A."/>
            <person name="Zahonova K."/>
            <person name="Pipaliya S."/>
            <person name="Dacks J."/>
            <person name="Roger A.J."/>
        </authorList>
    </citation>
    <scope>NUCLEOTIDE SEQUENCE</scope>
    <source>
        <strain evidence="5">BMAN</strain>
    </source>
</reference>
<dbReference type="OMA" id="DICADST"/>
<evidence type="ECO:0000256" key="2">
    <source>
        <dbReference type="ARBA" id="ARBA00022448"/>
    </source>
</evidence>
<keyword evidence="6" id="KW-1185">Reference proteome</keyword>
<dbReference type="Gene3D" id="1.10.357.70">
    <property type="entry name" value="Exocyst complex component Sec6, C-terminal domain"/>
    <property type="match status" value="1"/>
</dbReference>
<dbReference type="InterPro" id="IPR042532">
    <property type="entry name" value="EXOC3/Sec6_C"/>
</dbReference>
<comment type="similarity">
    <text evidence="1">Belongs to the SEC6 family.</text>
</comment>
<comment type="caution">
    <text evidence="5">The sequence shown here is derived from an EMBL/GenBank/DDBJ whole genome shotgun (WGS) entry which is preliminary data.</text>
</comment>
<keyword evidence="3" id="KW-0268">Exocytosis</keyword>
<dbReference type="AlphaFoldDB" id="A0A9Q0LA90"/>
<dbReference type="PANTHER" id="PTHR21292">
    <property type="entry name" value="EXOCYST COMPLEX COMPONENT SEC6-RELATED"/>
    <property type="match status" value="1"/>
</dbReference>
<protein>
    <submittedName>
        <fullName evidence="5">Exocyst complex component 3</fullName>
    </submittedName>
</protein>
<dbReference type="Proteomes" id="UP001149090">
    <property type="component" value="Unassembled WGS sequence"/>
</dbReference>
<feature type="region of interest" description="Disordered" evidence="4">
    <location>
        <begin position="704"/>
        <end position="729"/>
    </location>
</feature>
<dbReference type="EMBL" id="JAPDFW010000110">
    <property type="protein sequence ID" value="KAJ5068986.1"/>
    <property type="molecule type" value="Genomic_DNA"/>
</dbReference>
<evidence type="ECO:0000256" key="1">
    <source>
        <dbReference type="ARBA" id="ARBA00009447"/>
    </source>
</evidence>
<dbReference type="GO" id="GO:0051601">
    <property type="term" value="P:exocyst localization"/>
    <property type="evidence" value="ECO:0007669"/>
    <property type="project" value="TreeGrafter"/>
</dbReference>
<feature type="compositionally biased region" description="Polar residues" evidence="4">
    <location>
        <begin position="704"/>
        <end position="718"/>
    </location>
</feature>